<feature type="transmembrane region" description="Helical" evidence="1">
    <location>
        <begin position="95"/>
        <end position="114"/>
    </location>
</feature>
<dbReference type="EMBL" id="CP049888">
    <property type="protein sequence ID" value="QIL51279.1"/>
    <property type="molecule type" value="Genomic_DNA"/>
</dbReference>
<evidence type="ECO:0000313" key="2">
    <source>
        <dbReference type="EMBL" id="QIL51279.1"/>
    </source>
</evidence>
<evidence type="ECO:0000256" key="1">
    <source>
        <dbReference type="SAM" id="Phobius"/>
    </source>
</evidence>
<protein>
    <submittedName>
        <fullName evidence="2">Uncharacterized protein</fullName>
    </submittedName>
</protein>
<sequence length="480" mass="55247">MLALILTISIVGPLLFNNYPNGYADNGDFWRVIYQNGLYPSLKDNSDTYKFVVQHYNIMQYYNEHPTIIHSSQNLFVQIAIWINKIFYSKTIFDIRFMGLVYFIPFCGAIYFLTEALTLGKKNFTNYGISILIVFVFADSSFTLYMNSLFAEAGGYILLIIAVAMLLLYSRQRYQKRWPLLLIYFICTILFVFNKQQNAPLALSLVFISVSILLTQRLKNHRIYIISGILTILTMGVITFLLIPKEFNDINMYQSFSNGVVLYTDSDPSKQIEKEGINGQFGLTRGSAYNPKNYADINPPAEYTQQHLTKKIKTTWLIKYYLKHLNQFNRLLDLAAQDLMITQPQAVGDYTRQSGAKPYAQIKFFTGFSTLMKAIFPQKFTFLILLTFTLAFINSVAMYDDFKNKNSQNPGTIRWFMIMGLMSMAIGIPIISVIGDGDADLAKHLFYAPVAINLILVIMIADILNHQLWHFNQQREENYV</sequence>
<organism evidence="2 3">
    <name type="scientific">Weissella coleopterorum</name>
    <dbReference type="NCBI Taxonomy" id="2714949"/>
    <lineage>
        <taxon>Bacteria</taxon>
        <taxon>Bacillati</taxon>
        <taxon>Bacillota</taxon>
        <taxon>Bacilli</taxon>
        <taxon>Lactobacillales</taxon>
        <taxon>Lactobacillaceae</taxon>
        <taxon>Weissella</taxon>
    </lineage>
</organism>
<dbReference type="KEGG" id="wco:G7084_05110"/>
<feature type="transmembrane region" description="Helical" evidence="1">
    <location>
        <begin position="223"/>
        <end position="243"/>
    </location>
</feature>
<accession>A0A6G8B232</accession>
<keyword evidence="3" id="KW-1185">Reference proteome</keyword>
<feature type="transmembrane region" description="Helical" evidence="1">
    <location>
        <begin position="199"/>
        <end position="216"/>
    </location>
</feature>
<feature type="transmembrane region" description="Helical" evidence="1">
    <location>
        <begin position="380"/>
        <end position="399"/>
    </location>
</feature>
<keyword evidence="1" id="KW-0812">Transmembrane</keyword>
<dbReference type="Proteomes" id="UP000500741">
    <property type="component" value="Chromosome"/>
</dbReference>
<reference evidence="2 3" key="1">
    <citation type="submission" date="2020-03" db="EMBL/GenBank/DDBJ databases">
        <title>Weissella sp. nov., isolated from Cybister lewisianus.</title>
        <authorList>
            <person name="Hyun D.-W."/>
            <person name="Bae J.-W."/>
        </authorList>
    </citation>
    <scope>NUCLEOTIDE SEQUENCE [LARGE SCALE GENOMIC DNA]</scope>
    <source>
        <strain evidence="2 3">HDW19</strain>
    </source>
</reference>
<keyword evidence="1" id="KW-0472">Membrane</keyword>
<name>A0A6G8B232_9LACO</name>
<feature type="transmembrane region" description="Helical" evidence="1">
    <location>
        <begin position="446"/>
        <end position="465"/>
    </location>
</feature>
<feature type="transmembrane region" description="Helical" evidence="1">
    <location>
        <begin position="126"/>
        <end position="147"/>
    </location>
</feature>
<feature type="transmembrane region" description="Helical" evidence="1">
    <location>
        <begin position="411"/>
        <end position="434"/>
    </location>
</feature>
<feature type="transmembrane region" description="Helical" evidence="1">
    <location>
        <begin position="153"/>
        <end position="170"/>
    </location>
</feature>
<gene>
    <name evidence="2" type="ORF">G7084_05110</name>
</gene>
<feature type="transmembrane region" description="Helical" evidence="1">
    <location>
        <begin position="177"/>
        <end position="193"/>
    </location>
</feature>
<proteinExistence type="predicted"/>
<evidence type="ECO:0000313" key="3">
    <source>
        <dbReference type="Proteomes" id="UP000500741"/>
    </source>
</evidence>
<dbReference type="AlphaFoldDB" id="A0A6G8B232"/>
<keyword evidence="1" id="KW-1133">Transmembrane helix</keyword>